<dbReference type="Pfam" id="PF08661">
    <property type="entry name" value="Rep_fac-A_3"/>
    <property type="match status" value="1"/>
</dbReference>
<dbReference type="EMBL" id="JAYKXP010000143">
    <property type="protein sequence ID" value="KAK7022916.1"/>
    <property type="molecule type" value="Genomic_DNA"/>
</dbReference>
<protein>
    <recommendedName>
        <fullName evidence="7">Replication protein A3</fullName>
    </recommendedName>
</protein>
<sequence>MDTQDPSNPGVESPATKTQATDAVQGESPKPAAEEMPAHLVTSPDINHSLMLGYIGKRARLTGSIVEVREENNLVVFRTSDSATVNLTYDADWDLWGSPTPFITAVGKVVDGNTMHLESFINLGANVDLETVEATIRIIHDPRFRAVFFPFNNV</sequence>
<evidence type="ECO:0000256" key="2">
    <source>
        <dbReference type="ARBA" id="ARBA00009761"/>
    </source>
</evidence>
<evidence type="ECO:0000256" key="3">
    <source>
        <dbReference type="ARBA" id="ARBA00023242"/>
    </source>
</evidence>
<accession>A0AAW0BB85</accession>
<evidence type="ECO:0000256" key="4">
    <source>
        <dbReference type="SAM" id="MobiDB-lite"/>
    </source>
</evidence>
<dbReference type="GO" id="GO:0006310">
    <property type="term" value="P:DNA recombination"/>
    <property type="evidence" value="ECO:0007669"/>
    <property type="project" value="InterPro"/>
</dbReference>
<comment type="caution">
    <text evidence="5">The sequence shown here is derived from an EMBL/GenBank/DDBJ whole genome shotgun (WGS) entry which is preliminary data.</text>
</comment>
<dbReference type="Gene3D" id="2.40.50.140">
    <property type="entry name" value="Nucleic acid-binding proteins"/>
    <property type="match status" value="1"/>
</dbReference>
<dbReference type="AlphaFoldDB" id="A0AAW0BB85"/>
<comment type="similarity">
    <text evidence="2">Belongs to the replication factor A protein 3 family.</text>
</comment>
<dbReference type="InterPro" id="IPR012340">
    <property type="entry name" value="NA-bd_OB-fold"/>
</dbReference>
<reference evidence="5 6" key="1">
    <citation type="submission" date="2024-01" db="EMBL/GenBank/DDBJ databases">
        <title>A draft genome for a cacao thread blight-causing isolate of Paramarasmius palmivorus.</title>
        <authorList>
            <person name="Baruah I.K."/>
            <person name="Bukari Y."/>
            <person name="Amoako-Attah I."/>
            <person name="Meinhardt L.W."/>
            <person name="Bailey B.A."/>
            <person name="Cohen S.P."/>
        </authorList>
    </citation>
    <scope>NUCLEOTIDE SEQUENCE [LARGE SCALE GENOMIC DNA]</scope>
    <source>
        <strain evidence="5 6">GH-12</strain>
    </source>
</reference>
<evidence type="ECO:0008006" key="7">
    <source>
        <dbReference type="Google" id="ProtNLM"/>
    </source>
</evidence>
<evidence type="ECO:0000256" key="1">
    <source>
        <dbReference type="ARBA" id="ARBA00004123"/>
    </source>
</evidence>
<evidence type="ECO:0000313" key="5">
    <source>
        <dbReference type="EMBL" id="KAK7022916.1"/>
    </source>
</evidence>
<keyword evidence="6" id="KW-1185">Reference proteome</keyword>
<organism evidence="5 6">
    <name type="scientific">Paramarasmius palmivorus</name>
    <dbReference type="NCBI Taxonomy" id="297713"/>
    <lineage>
        <taxon>Eukaryota</taxon>
        <taxon>Fungi</taxon>
        <taxon>Dikarya</taxon>
        <taxon>Basidiomycota</taxon>
        <taxon>Agaricomycotina</taxon>
        <taxon>Agaricomycetes</taxon>
        <taxon>Agaricomycetidae</taxon>
        <taxon>Agaricales</taxon>
        <taxon>Marasmiineae</taxon>
        <taxon>Marasmiaceae</taxon>
        <taxon>Paramarasmius</taxon>
    </lineage>
</organism>
<comment type="subcellular location">
    <subcellularLocation>
        <location evidence="1">Nucleus</location>
    </subcellularLocation>
</comment>
<dbReference type="Proteomes" id="UP001383192">
    <property type="component" value="Unassembled WGS sequence"/>
</dbReference>
<proteinExistence type="inferred from homology"/>
<gene>
    <name evidence="5" type="ORF">VNI00_016855</name>
</gene>
<dbReference type="GO" id="GO:0031981">
    <property type="term" value="C:nuclear lumen"/>
    <property type="evidence" value="ECO:0007669"/>
    <property type="project" value="UniProtKB-ARBA"/>
</dbReference>
<keyword evidence="3" id="KW-0539">Nucleus</keyword>
<dbReference type="GO" id="GO:0003677">
    <property type="term" value="F:DNA binding"/>
    <property type="evidence" value="ECO:0007669"/>
    <property type="project" value="InterPro"/>
</dbReference>
<name>A0AAW0BB85_9AGAR</name>
<dbReference type="GO" id="GO:0006260">
    <property type="term" value="P:DNA replication"/>
    <property type="evidence" value="ECO:0007669"/>
    <property type="project" value="InterPro"/>
</dbReference>
<dbReference type="GO" id="GO:0006281">
    <property type="term" value="P:DNA repair"/>
    <property type="evidence" value="ECO:0007669"/>
    <property type="project" value="InterPro"/>
</dbReference>
<feature type="region of interest" description="Disordered" evidence="4">
    <location>
        <begin position="1"/>
        <end position="34"/>
    </location>
</feature>
<evidence type="ECO:0000313" key="6">
    <source>
        <dbReference type="Proteomes" id="UP001383192"/>
    </source>
</evidence>
<dbReference type="InterPro" id="IPR013970">
    <property type="entry name" value="Rfa2"/>
</dbReference>